<dbReference type="EMBL" id="JANPWB010000001">
    <property type="protein sequence ID" value="KAJ1215695.1"/>
    <property type="molecule type" value="Genomic_DNA"/>
</dbReference>
<feature type="compositionally biased region" description="Basic and acidic residues" evidence="1">
    <location>
        <begin position="42"/>
        <end position="73"/>
    </location>
</feature>
<reference evidence="2" key="1">
    <citation type="journal article" date="2022" name="bioRxiv">
        <title>Sequencing and chromosome-scale assembly of the giantPleurodeles waltlgenome.</title>
        <authorList>
            <person name="Brown T."/>
            <person name="Elewa A."/>
            <person name="Iarovenko S."/>
            <person name="Subramanian E."/>
            <person name="Araus A.J."/>
            <person name="Petzold A."/>
            <person name="Susuki M."/>
            <person name="Suzuki K.-i.T."/>
            <person name="Hayashi T."/>
            <person name="Toyoda A."/>
            <person name="Oliveira C."/>
            <person name="Osipova E."/>
            <person name="Leigh N.D."/>
            <person name="Simon A."/>
            <person name="Yun M.H."/>
        </authorList>
    </citation>
    <scope>NUCLEOTIDE SEQUENCE</scope>
    <source>
        <strain evidence="2">20211129_DDA</strain>
        <tissue evidence="2">Liver</tissue>
    </source>
</reference>
<accession>A0AAV7WSG8</accession>
<feature type="compositionally biased region" description="Basic residues" evidence="1">
    <location>
        <begin position="17"/>
        <end position="41"/>
    </location>
</feature>
<keyword evidence="3" id="KW-1185">Reference proteome</keyword>
<comment type="caution">
    <text evidence="2">The sequence shown here is derived from an EMBL/GenBank/DDBJ whole genome shotgun (WGS) entry which is preliminary data.</text>
</comment>
<name>A0AAV7WSG8_PLEWA</name>
<dbReference type="Proteomes" id="UP001066276">
    <property type="component" value="Chromosome 1_1"/>
</dbReference>
<gene>
    <name evidence="2" type="ORF">NDU88_003303</name>
</gene>
<evidence type="ECO:0000313" key="3">
    <source>
        <dbReference type="Proteomes" id="UP001066276"/>
    </source>
</evidence>
<evidence type="ECO:0000313" key="2">
    <source>
        <dbReference type="EMBL" id="KAJ1215695.1"/>
    </source>
</evidence>
<protein>
    <submittedName>
        <fullName evidence="2">Uncharacterized protein</fullName>
    </submittedName>
</protein>
<proteinExistence type="predicted"/>
<dbReference type="AlphaFoldDB" id="A0AAV7WSG8"/>
<feature type="region of interest" description="Disordered" evidence="1">
    <location>
        <begin position="1"/>
        <end position="82"/>
    </location>
</feature>
<organism evidence="2 3">
    <name type="scientific">Pleurodeles waltl</name>
    <name type="common">Iberian ribbed newt</name>
    <dbReference type="NCBI Taxonomy" id="8319"/>
    <lineage>
        <taxon>Eukaryota</taxon>
        <taxon>Metazoa</taxon>
        <taxon>Chordata</taxon>
        <taxon>Craniata</taxon>
        <taxon>Vertebrata</taxon>
        <taxon>Euteleostomi</taxon>
        <taxon>Amphibia</taxon>
        <taxon>Batrachia</taxon>
        <taxon>Caudata</taxon>
        <taxon>Salamandroidea</taxon>
        <taxon>Salamandridae</taxon>
        <taxon>Pleurodelinae</taxon>
        <taxon>Pleurodeles</taxon>
    </lineage>
</organism>
<sequence>MRTPRPDDPGYADSGLGKRRKRTTARTSRKTRRNWRRRRTMERRNPREKLETATFPGRERTPWRNKDSKRRAETATSQEGRG</sequence>
<evidence type="ECO:0000256" key="1">
    <source>
        <dbReference type="SAM" id="MobiDB-lite"/>
    </source>
</evidence>